<name>A0A0N0MBL8_9HYPH</name>
<accession>A0A0N0MBL8</accession>
<evidence type="ECO:0000256" key="1">
    <source>
        <dbReference type="SAM" id="MobiDB-lite"/>
    </source>
</evidence>
<gene>
    <name evidence="2" type="ORF">AE618_10735</name>
</gene>
<evidence type="ECO:0000313" key="3">
    <source>
        <dbReference type="Proteomes" id="UP000037822"/>
    </source>
</evidence>
<dbReference type="EMBL" id="LGSZ01000032">
    <property type="protein sequence ID" value="KPH81094.1"/>
    <property type="molecule type" value="Genomic_DNA"/>
</dbReference>
<organism evidence="2 3">
    <name type="scientific">Bosea vaviloviae</name>
    <dbReference type="NCBI Taxonomy" id="1526658"/>
    <lineage>
        <taxon>Bacteria</taxon>
        <taxon>Pseudomonadati</taxon>
        <taxon>Pseudomonadota</taxon>
        <taxon>Alphaproteobacteria</taxon>
        <taxon>Hyphomicrobiales</taxon>
        <taxon>Boseaceae</taxon>
        <taxon>Bosea</taxon>
    </lineage>
</organism>
<dbReference type="Proteomes" id="UP000037822">
    <property type="component" value="Unassembled WGS sequence"/>
</dbReference>
<reference evidence="2 3" key="1">
    <citation type="submission" date="2015-07" db="EMBL/GenBank/DDBJ databases">
        <title>Whole genome sequencing of Bosea vaviloviae isolated from cave pool.</title>
        <authorList>
            <person name="Tan N.E.H."/>
            <person name="Lee Y.P."/>
            <person name="Gan H.M."/>
            <person name="Barton H."/>
            <person name="Savka M.A."/>
        </authorList>
    </citation>
    <scope>NUCLEOTIDE SEQUENCE [LARGE SCALE GENOMIC DNA]</scope>
    <source>
        <strain evidence="2 3">SD260</strain>
    </source>
</reference>
<feature type="region of interest" description="Disordered" evidence="1">
    <location>
        <begin position="118"/>
        <end position="138"/>
    </location>
</feature>
<comment type="caution">
    <text evidence="2">The sequence shown here is derived from an EMBL/GenBank/DDBJ whole genome shotgun (WGS) entry which is preliminary data.</text>
</comment>
<dbReference type="AlphaFoldDB" id="A0A0N0MBL8"/>
<proteinExistence type="predicted"/>
<dbReference type="PATRIC" id="fig|1526658.3.peg.820"/>
<protein>
    <submittedName>
        <fullName evidence="2">Uncharacterized protein</fullName>
    </submittedName>
</protein>
<keyword evidence="3" id="KW-1185">Reference proteome</keyword>
<sequence length="138" mass="15021">MRALALGDLAEARARRRDGKPSQVALIAADRQHDLAKLEAMLAKASEAQAEANWLFFPASREPRLVRMLLPQNVGETWGARARGFRVAGRALSTENSSEHAVSFGAATERPYELVNGRIGKAIPTDTPNSVSEDVRGR</sequence>
<evidence type="ECO:0000313" key="2">
    <source>
        <dbReference type="EMBL" id="KPH81094.1"/>
    </source>
</evidence>